<dbReference type="PANTHER" id="PTHR13246:SF1">
    <property type="entry name" value="CYTOSOLIC ENDO-BETA-N-ACETYLGLUCOSAMINIDASE"/>
    <property type="match status" value="1"/>
</dbReference>
<dbReference type="InterPro" id="IPR032979">
    <property type="entry name" value="ENGase"/>
</dbReference>
<evidence type="ECO:0000256" key="1">
    <source>
        <dbReference type="SAM" id="MobiDB-lite"/>
    </source>
</evidence>
<dbReference type="OrthoDB" id="284473at2759"/>
<dbReference type="PANTHER" id="PTHR13246">
    <property type="entry name" value="ENDO BETA N-ACETYLGLUCOSAMINIDASE"/>
    <property type="match status" value="1"/>
</dbReference>
<dbReference type="GO" id="GO:0005829">
    <property type="term" value="C:cytosol"/>
    <property type="evidence" value="ECO:0007669"/>
    <property type="project" value="UniProtKB-SubCell"/>
</dbReference>
<evidence type="ECO:0000313" key="4">
    <source>
        <dbReference type="Proteomes" id="UP000268093"/>
    </source>
</evidence>
<organism evidence="3 4">
    <name type="scientific">Jimgerdemannia flammicorona</name>
    <dbReference type="NCBI Taxonomy" id="994334"/>
    <lineage>
        <taxon>Eukaryota</taxon>
        <taxon>Fungi</taxon>
        <taxon>Fungi incertae sedis</taxon>
        <taxon>Mucoromycota</taxon>
        <taxon>Mucoromycotina</taxon>
        <taxon>Endogonomycetes</taxon>
        <taxon>Endogonales</taxon>
        <taxon>Endogonaceae</taxon>
        <taxon>Jimgerdemannia</taxon>
    </lineage>
</organism>
<proteinExistence type="predicted"/>
<gene>
    <name evidence="3" type="ORF">BC936DRAFT_146200</name>
</gene>
<feature type="region of interest" description="Disordered" evidence="1">
    <location>
        <begin position="673"/>
        <end position="692"/>
    </location>
</feature>
<dbReference type="EMBL" id="RBNI01005034">
    <property type="protein sequence ID" value="RUP47039.1"/>
    <property type="molecule type" value="Genomic_DNA"/>
</dbReference>
<dbReference type="GO" id="GO:0033925">
    <property type="term" value="F:mannosyl-glycoprotein endo-beta-N-acetylglucosaminidase activity"/>
    <property type="evidence" value="ECO:0007669"/>
    <property type="project" value="UniProtKB-EC"/>
</dbReference>
<protein>
    <submittedName>
        <fullName evidence="3">Glycosyl hydrolase family 85-domain-containing protein</fullName>
    </submittedName>
</protein>
<reference evidence="3 4" key="1">
    <citation type="journal article" date="2018" name="New Phytol.">
        <title>Phylogenomics of Endogonaceae and evolution of mycorrhizas within Mucoromycota.</title>
        <authorList>
            <person name="Chang Y."/>
            <person name="Desiro A."/>
            <person name="Na H."/>
            <person name="Sandor L."/>
            <person name="Lipzen A."/>
            <person name="Clum A."/>
            <person name="Barry K."/>
            <person name="Grigoriev I.V."/>
            <person name="Martin F.M."/>
            <person name="Stajich J.E."/>
            <person name="Smith M.E."/>
            <person name="Bonito G."/>
            <person name="Spatafora J.W."/>
        </authorList>
    </citation>
    <scope>NUCLEOTIDE SEQUENCE [LARGE SCALE GENOMIC DNA]</scope>
    <source>
        <strain evidence="3 4">GMNB39</strain>
    </source>
</reference>
<dbReference type="Proteomes" id="UP000268093">
    <property type="component" value="Unassembled WGS sequence"/>
</dbReference>
<evidence type="ECO:0000259" key="2">
    <source>
        <dbReference type="Pfam" id="PF03644"/>
    </source>
</evidence>
<evidence type="ECO:0000313" key="3">
    <source>
        <dbReference type="EMBL" id="RUP47039.1"/>
    </source>
</evidence>
<dbReference type="Gene3D" id="2.60.120.260">
    <property type="entry name" value="Galactose-binding domain-like"/>
    <property type="match status" value="1"/>
</dbReference>
<feature type="domain" description="Cytosolic endo-beta-N-acetylglucosaminidase TIM barrel" evidence="2">
    <location>
        <begin position="26"/>
        <end position="365"/>
    </location>
</feature>
<dbReference type="Pfam" id="PF03644">
    <property type="entry name" value="Glyco_hydro_85"/>
    <property type="match status" value="1"/>
</dbReference>
<feature type="compositionally biased region" description="Basic and acidic residues" evidence="1">
    <location>
        <begin position="682"/>
        <end position="692"/>
    </location>
</feature>
<dbReference type="Gene3D" id="3.20.20.80">
    <property type="entry name" value="Glycosidases"/>
    <property type="match status" value="1"/>
</dbReference>
<sequence length="751" mass="82158">MYPARFRPSVTIYARWDTHISDATISDQTRSFSHARTTIPPCNWTDAAHRNGVKMLGTFLIEHLEQTPELEYLVMGPLMSKQEVSDPGTEARWSPYFADKLVDLAVHYRFDGYLLNIESPFAPPSAHQRYMAASLQLWMRHLVSEMHRRLPGSQVIWYDSMTTEGIISWQNKLNNLNLPFFLDADAIYLNYFWQAPDPQESTELAGNRNRDVLVGTDVWGRGTFGGGGFDCWKALKVIQAARASAVLFAPAWTYEYYGAADFARNERLFWLGGQTSEYPPPQTDDAISKIVQIQRNVFSVLDGTQWVEDKTVVWLVFVVVYIDVGAESAIGGKRHLAIADFVSARPAPGTQWVWSSFDRGFGDKFFVGGKLILSQPWSHLSHQSIPPYLSEPIAYHPPAPDAAPHPLLTCTLSGDDAYIGGTSLVVRISPDTQTASATTWERAMIPLLESALPVATEGNVLKLVFKPGQAGDKVKIGVYANVGWTAAGEKNHDVGEETAKLWREGVTGGAGSKESSSFAFVDPPEADVGAPLVVPMVEVDKGHGVGTDGWITSYVQLQVPVPATVNKLVIREIGVIVSGVTLTPTTLTDLAFIGGIGILPSPSFASITHPVIDSYQIAAIRFISKSVDRDAKTQSLRLWATLTWDPQQPASSTTETTAIDFYCIHYRLSRPSSHDGIPPSYRAEEPPEEHRAGEGGLIFLGTAFDTKFRISGLDISTGVGTGSAEGAIEVVIEGVSVVGEVVSMKAVVLEI</sequence>
<name>A0A433D856_9FUNG</name>
<dbReference type="AlphaFoldDB" id="A0A433D856"/>
<comment type="caution">
    <text evidence="3">The sequence shown here is derived from an EMBL/GenBank/DDBJ whole genome shotgun (WGS) entry which is preliminary data.</text>
</comment>
<keyword evidence="3" id="KW-0378">Hydrolase</keyword>
<keyword evidence="4" id="KW-1185">Reference proteome</keyword>
<dbReference type="InterPro" id="IPR005201">
    <property type="entry name" value="TIM_ENGase"/>
</dbReference>
<accession>A0A433D856</accession>